<dbReference type="EMBL" id="JAWDJX010000004">
    <property type="protein sequence ID" value="KAK3056924.1"/>
    <property type="molecule type" value="Genomic_DNA"/>
</dbReference>
<feature type="transmembrane region" description="Helical" evidence="1">
    <location>
        <begin position="31"/>
        <end position="56"/>
    </location>
</feature>
<keyword evidence="1" id="KW-0472">Membrane</keyword>
<keyword evidence="3" id="KW-1185">Reference proteome</keyword>
<organism evidence="2 3">
    <name type="scientific">Extremus antarcticus</name>
    <dbReference type="NCBI Taxonomy" id="702011"/>
    <lineage>
        <taxon>Eukaryota</taxon>
        <taxon>Fungi</taxon>
        <taxon>Dikarya</taxon>
        <taxon>Ascomycota</taxon>
        <taxon>Pezizomycotina</taxon>
        <taxon>Dothideomycetes</taxon>
        <taxon>Dothideomycetidae</taxon>
        <taxon>Mycosphaerellales</taxon>
        <taxon>Extremaceae</taxon>
        <taxon>Extremus</taxon>
    </lineage>
</organism>
<dbReference type="AlphaFoldDB" id="A0AAJ0LVC5"/>
<name>A0AAJ0LVC5_9PEZI</name>
<protein>
    <submittedName>
        <fullName evidence="2">Uncharacterized protein</fullName>
    </submittedName>
</protein>
<gene>
    <name evidence="2" type="ORF">LTR09_001962</name>
</gene>
<accession>A0AAJ0LVC5</accession>
<evidence type="ECO:0000256" key="1">
    <source>
        <dbReference type="SAM" id="Phobius"/>
    </source>
</evidence>
<evidence type="ECO:0000313" key="2">
    <source>
        <dbReference type="EMBL" id="KAK3056924.1"/>
    </source>
</evidence>
<feature type="transmembrane region" description="Helical" evidence="1">
    <location>
        <begin position="110"/>
        <end position="130"/>
    </location>
</feature>
<proteinExistence type="predicted"/>
<comment type="caution">
    <text evidence="2">The sequence shown here is derived from an EMBL/GenBank/DDBJ whole genome shotgun (WGS) entry which is preliminary data.</text>
</comment>
<keyword evidence="1" id="KW-0812">Transmembrane</keyword>
<keyword evidence="1" id="KW-1133">Transmembrane helix</keyword>
<dbReference type="Proteomes" id="UP001271007">
    <property type="component" value="Unassembled WGS sequence"/>
</dbReference>
<reference evidence="2" key="1">
    <citation type="submission" date="2023-04" db="EMBL/GenBank/DDBJ databases">
        <title>Black Yeasts Isolated from many extreme environments.</title>
        <authorList>
            <person name="Coleine C."/>
            <person name="Stajich J.E."/>
            <person name="Selbmann L."/>
        </authorList>
    </citation>
    <scope>NUCLEOTIDE SEQUENCE</scope>
    <source>
        <strain evidence="2">CCFEE 5312</strain>
    </source>
</reference>
<sequence>MGLVGIGAGIFGLVGFLAAEGRRKPFSKRLFYCWIIVTTLMGPYSAVVMPILMTAIDCYGIAALNISPLCDINMDFEVVSESLKEANDGSYHLKELGEAMSEYPELKENLALSLCWIIIMLTFGALLCWIRREKDRELAEAGKDLIDLEGGHTGTETTHLDEKASMVLVDLEE</sequence>
<evidence type="ECO:0000313" key="3">
    <source>
        <dbReference type="Proteomes" id="UP001271007"/>
    </source>
</evidence>